<dbReference type="AlphaFoldDB" id="A0AAV7SIV4"/>
<dbReference type="Proteomes" id="UP001066276">
    <property type="component" value="Chromosome 4_2"/>
</dbReference>
<feature type="region of interest" description="Disordered" evidence="1">
    <location>
        <begin position="1"/>
        <end position="96"/>
    </location>
</feature>
<sequence>MRIPSPTSAGEEIAEAGNPDIRVSKTMKREERQRARSTSTEEDEEEKYPGTEEERATGEDAGKSILDIGEEEPQDERLVNSGGYPTEGQGGPERQQFCHVPGGAWLQQVRSCLKNRIRAIVGREDGGDCE</sequence>
<accession>A0AAV7SIV4</accession>
<proteinExistence type="predicted"/>
<feature type="compositionally biased region" description="Basic and acidic residues" evidence="1">
    <location>
        <begin position="47"/>
        <end position="62"/>
    </location>
</feature>
<evidence type="ECO:0000313" key="2">
    <source>
        <dbReference type="EMBL" id="KAJ1164022.1"/>
    </source>
</evidence>
<name>A0AAV7SIV4_PLEWA</name>
<gene>
    <name evidence="2" type="ORF">NDU88_004469</name>
</gene>
<dbReference type="EMBL" id="JANPWB010000008">
    <property type="protein sequence ID" value="KAJ1164022.1"/>
    <property type="molecule type" value="Genomic_DNA"/>
</dbReference>
<protein>
    <submittedName>
        <fullName evidence="2">Uncharacterized protein</fullName>
    </submittedName>
</protein>
<evidence type="ECO:0000256" key="1">
    <source>
        <dbReference type="SAM" id="MobiDB-lite"/>
    </source>
</evidence>
<reference evidence="2" key="1">
    <citation type="journal article" date="2022" name="bioRxiv">
        <title>Sequencing and chromosome-scale assembly of the giantPleurodeles waltlgenome.</title>
        <authorList>
            <person name="Brown T."/>
            <person name="Elewa A."/>
            <person name="Iarovenko S."/>
            <person name="Subramanian E."/>
            <person name="Araus A.J."/>
            <person name="Petzold A."/>
            <person name="Susuki M."/>
            <person name="Suzuki K.-i.T."/>
            <person name="Hayashi T."/>
            <person name="Toyoda A."/>
            <person name="Oliveira C."/>
            <person name="Osipova E."/>
            <person name="Leigh N.D."/>
            <person name="Simon A."/>
            <person name="Yun M.H."/>
        </authorList>
    </citation>
    <scope>NUCLEOTIDE SEQUENCE</scope>
    <source>
        <strain evidence="2">20211129_DDA</strain>
        <tissue evidence="2">Liver</tissue>
    </source>
</reference>
<keyword evidence="3" id="KW-1185">Reference proteome</keyword>
<evidence type="ECO:0000313" key="3">
    <source>
        <dbReference type="Proteomes" id="UP001066276"/>
    </source>
</evidence>
<organism evidence="2 3">
    <name type="scientific">Pleurodeles waltl</name>
    <name type="common">Iberian ribbed newt</name>
    <dbReference type="NCBI Taxonomy" id="8319"/>
    <lineage>
        <taxon>Eukaryota</taxon>
        <taxon>Metazoa</taxon>
        <taxon>Chordata</taxon>
        <taxon>Craniata</taxon>
        <taxon>Vertebrata</taxon>
        <taxon>Euteleostomi</taxon>
        <taxon>Amphibia</taxon>
        <taxon>Batrachia</taxon>
        <taxon>Caudata</taxon>
        <taxon>Salamandroidea</taxon>
        <taxon>Salamandridae</taxon>
        <taxon>Pleurodelinae</taxon>
        <taxon>Pleurodeles</taxon>
    </lineage>
</organism>
<comment type="caution">
    <text evidence="2">The sequence shown here is derived from an EMBL/GenBank/DDBJ whole genome shotgun (WGS) entry which is preliminary data.</text>
</comment>